<comment type="caution">
    <text evidence="1">The sequence shown here is derived from an EMBL/GenBank/DDBJ whole genome shotgun (WGS) entry which is preliminary data.</text>
</comment>
<keyword evidence="2" id="KW-1185">Reference proteome</keyword>
<accession>A0AAW2F0T2</accession>
<dbReference type="Proteomes" id="UP001430953">
    <property type="component" value="Unassembled WGS sequence"/>
</dbReference>
<sequence length="127" mass="14353">MTDSASPDNIFQQLYDCVQLGMEWSSEKLESVCPSEKRKKKCKPEQADDLDIGPPCAGRSASCYIKMQDPYAPCCCETKPQPPPCPPKSHRRRSREITCGCDLCKKDIEAHTYRSTRVHVIRGTMVE</sequence>
<organism evidence="1 2">
    <name type="scientific">Cardiocondyla obscurior</name>
    <dbReference type="NCBI Taxonomy" id="286306"/>
    <lineage>
        <taxon>Eukaryota</taxon>
        <taxon>Metazoa</taxon>
        <taxon>Ecdysozoa</taxon>
        <taxon>Arthropoda</taxon>
        <taxon>Hexapoda</taxon>
        <taxon>Insecta</taxon>
        <taxon>Pterygota</taxon>
        <taxon>Neoptera</taxon>
        <taxon>Endopterygota</taxon>
        <taxon>Hymenoptera</taxon>
        <taxon>Apocrita</taxon>
        <taxon>Aculeata</taxon>
        <taxon>Formicoidea</taxon>
        <taxon>Formicidae</taxon>
        <taxon>Myrmicinae</taxon>
        <taxon>Cardiocondyla</taxon>
    </lineage>
</organism>
<evidence type="ECO:0000313" key="1">
    <source>
        <dbReference type="EMBL" id="KAL0107767.1"/>
    </source>
</evidence>
<dbReference type="EMBL" id="JADYXP020000016">
    <property type="protein sequence ID" value="KAL0107767.1"/>
    <property type="molecule type" value="Genomic_DNA"/>
</dbReference>
<gene>
    <name evidence="1" type="ORF">PUN28_014800</name>
</gene>
<reference evidence="1 2" key="1">
    <citation type="submission" date="2023-03" db="EMBL/GenBank/DDBJ databases">
        <title>High recombination rates correlate with genetic variation in Cardiocondyla obscurior ants.</title>
        <authorList>
            <person name="Errbii M."/>
        </authorList>
    </citation>
    <scope>NUCLEOTIDE SEQUENCE [LARGE SCALE GENOMIC DNA]</scope>
    <source>
        <strain evidence="1">Alpha-2009</strain>
        <tissue evidence="1">Whole body</tissue>
    </source>
</reference>
<dbReference type="AlphaFoldDB" id="A0AAW2F0T2"/>
<evidence type="ECO:0000313" key="2">
    <source>
        <dbReference type="Proteomes" id="UP001430953"/>
    </source>
</evidence>
<name>A0AAW2F0T2_9HYME</name>
<proteinExistence type="predicted"/>
<protein>
    <submittedName>
        <fullName evidence="1">Uncharacterized protein</fullName>
    </submittedName>
</protein>